<dbReference type="PANTHER" id="PTHR10454">
    <property type="entry name" value="CASPASE"/>
    <property type="match status" value="1"/>
</dbReference>
<dbReference type="InterPro" id="IPR002138">
    <property type="entry name" value="Pept_C14_p10"/>
</dbReference>
<evidence type="ECO:0000256" key="1">
    <source>
        <dbReference type="ARBA" id="ARBA00010134"/>
    </source>
</evidence>
<reference evidence="5" key="2">
    <citation type="submission" date="2025-05" db="UniProtKB">
        <authorList>
            <consortium name="EnsemblMetazoa"/>
        </authorList>
    </citation>
    <scope>IDENTIFICATION</scope>
    <source>
        <strain evidence="5">Foshan</strain>
    </source>
</reference>
<feature type="domain" description="Caspase family p20" evidence="4">
    <location>
        <begin position="1"/>
        <end position="109"/>
    </location>
</feature>
<dbReference type="SMART" id="SM00115">
    <property type="entry name" value="CASc"/>
    <property type="match status" value="1"/>
</dbReference>
<dbReference type="PANTHER" id="PTHR10454:SF210">
    <property type="entry name" value="CASPASE-2"/>
    <property type="match status" value="1"/>
</dbReference>
<accession>A0ABM1XP59</accession>
<dbReference type="Pfam" id="PF00656">
    <property type="entry name" value="Peptidase_C14"/>
    <property type="match status" value="1"/>
</dbReference>
<feature type="domain" description="Caspase family p10" evidence="3">
    <location>
        <begin position="133"/>
        <end position="222"/>
    </location>
</feature>
<dbReference type="GeneID" id="109412040"/>
<reference evidence="6" key="1">
    <citation type="journal article" date="2015" name="Proc. Natl. Acad. Sci. U.S.A.">
        <title>Genome sequence of the Asian Tiger mosquito, Aedes albopictus, reveals insights into its biology, genetics, and evolution.</title>
        <authorList>
            <person name="Chen X.G."/>
            <person name="Jiang X."/>
            <person name="Gu J."/>
            <person name="Xu M."/>
            <person name="Wu Y."/>
            <person name="Deng Y."/>
            <person name="Zhang C."/>
            <person name="Bonizzoni M."/>
            <person name="Dermauw W."/>
            <person name="Vontas J."/>
            <person name="Armbruster P."/>
            <person name="Huang X."/>
            <person name="Yang Y."/>
            <person name="Zhang H."/>
            <person name="He W."/>
            <person name="Peng H."/>
            <person name="Liu Y."/>
            <person name="Wu K."/>
            <person name="Chen J."/>
            <person name="Lirakis M."/>
            <person name="Topalis P."/>
            <person name="Van Leeuwen T."/>
            <person name="Hall A.B."/>
            <person name="Jiang X."/>
            <person name="Thorpe C."/>
            <person name="Mueller R.L."/>
            <person name="Sun C."/>
            <person name="Waterhouse R.M."/>
            <person name="Yan G."/>
            <person name="Tu Z.J."/>
            <person name="Fang X."/>
            <person name="James A.A."/>
        </authorList>
    </citation>
    <scope>NUCLEOTIDE SEQUENCE [LARGE SCALE GENOMIC DNA]</scope>
    <source>
        <strain evidence="6">Foshan</strain>
    </source>
</reference>
<organism evidence="5 6">
    <name type="scientific">Aedes albopictus</name>
    <name type="common">Asian tiger mosquito</name>
    <name type="synonym">Stegomyia albopicta</name>
    <dbReference type="NCBI Taxonomy" id="7160"/>
    <lineage>
        <taxon>Eukaryota</taxon>
        <taxon>Metazoa</taxon>
        <taxon>Ecdysozoa</taxon>
        <taxon>Arthropoda</taxon>
        <taxon>Hexapoda</taxon>
        <taxon>Insecta</taxon>
        <taxon>Pterygota</taxon>
        <taxon>Neoptera</taxon>
        <taxon>Endopterygota</taxon>
        <taxon>Diptera</taxon>
        <taxon>Nematocera</taxon>
        <taxon>Culicoidea</taxon>
        <taxon>Culicidae</taxon>
        <taxon>Culicinae</taxon>
        <taxon>Aedini</taxon>
        <taxon>Aedes</taxon>
        <taxon>Stegomyia</taxon>
    </lineage>
</organism>
<dbReference type="PRINTS" id="PR00376">
    <property type="entry name" value="IL1BCENZYME"/>
</dbReference>
<dbReference type="InterPro" id="IPR015917">
    <property type="entry name" value="Pept_C14A"/>
</dbReference>
<dbReference type="Proteomes" id="UP000069940">
    <property type="component" value="Unassembled WGS sequence"/>
</dbReference>
<name>A0ABM1XP59_AEDAL</name>
<dbReference type="InterPro" id="IPR011600">
    <property type="entry name" value="Pept_C14_caspase"/>
</dbReference>
<dbReference type="InterPro" id="IPR001309">
    <property type="entry name" value="Pept_C14_p20"/>
</dbReference>
<evidence type="ECO:0008006" key="7">
    <source>
        <dbReference type="Google" id="ProtNLM"/>
    </source>
</evidence>
<evidence type="ECO:0000313" key="5">
    <source>
        <dbReference type="EnsemblMetazoa" id="AALFPA23_001497.P38674"/>
    </source>
</evidence>
<protein>
    <recommendedName>
        <fullName evidence="7">Caspase</fullName>
    </recommendedName>
</protein>
<proteinExistence type="inferred from homology"/>
<evidence type="ECO:0000256" key="2">
    <source>
        <dbReference type="RuleBase" id="RU003971"/>
    </source>
</evidence>
<dbReference type="EnsemblMetazoa" id="AALFPA23_001497.R38674">
    <property type="protein sequence ID" value="AALFPA23_001497.P38674"/>
    <property type="gene ID" value="AALFPA23_001497"/>
</dbReference>
<dbReference type="InterPro" id="IPR002398">
    <property type="entry name" value="Pept_C14"/>
</dbReference>
<keyword evidence="6" id="KW-1185">Reference proteome</keyword>
<evidence type="ECO:0000313" key="6">
    <source>
        <dbReference type="Proteomes" id="UP000069940"/>
    </source>
</evidence>
<dbReference type="InterPro" id="IPR029030">
    <property type="entry name" value="Caspase-like_dom_sf"/>
</dbReference>
<dbReference type="PROSITE" id="PS50207">
    <property type="entry name" value="CASPASE_P10"/>
    <property type="match status" value="1"/>
</dbReference>
<dbReference type="RefSeq" id="XP_062715621.1">
    <property type="nucleotide sequence ID" value="XM_062859637.1"/>
</dbReference>
<comment type="similarity">
    <text evidence="1 2">Belongs to the peptidase C14A family.</text>
</comment>
<dbReference type="SUPFAM" id="SSF52129">
    <property type="entry name" value="Caspase-like"/>
    <property type="match status" value="1"/>
</dbReference>
<evidence type="ECO:0000259" key="3">
    <source>
        <dbReference type="PROSITE" id="PS50207"/>
    </source>
</evidence>
<dbReference type="Gene3D" id="3.40.50.1460">
    <property type="match status" value="1"/>
</dbReference>
<evidence type="ECO:0000259" key="4">
    <source>
        <dbReference type="PROSITE" id="PS50208"/>
    </source>
</evidence>
<dbReference type="PROSITE" id="PS50208">
    <property type="entry name" value="CASPASE_P20"/>
    <property type="match status" value="1"/>
</dbReference>
<sequence length="227" mass="26251">RNGAEADKDNLVSLFQQLGFTVFYYEDLTSDEFNNLVKELKQSSYLSTECFAFYILAHGNHTKGRDKIYLNDNSVLYVEDILSLFNNANCPKLIRRPKLFFFSICRGDTPDYGTLRLAEHTERDGMINMKKDPPNNMPTYADMLICFSTVPGYAAHRDRQYGSWFVESMCKVWSKHAHDTDVEQLMKLVGKDSSTYRTEQNNALQTLGSEQRGFFNVLYLNPGYYED</sequence>